<evidence type="ECO:0000313" key="4">
    <source>
        <dbReference type="EMBL" id="HDN84735.1"/>
    </source>
</evidence>
<sequence>MNLLIGQDNVLFFNFPGTDTVDLDTWEPRPPTKKEHIDLIRVLDALPNVHFLNAYPYFGFSGGIPEVMKEIEGVALRIRNSTKVTIAIANNDIDMFTIRMARAAGSEIFANPNTSSPLTCYTDQVNACFLAAEYDLPSMIWDGATSGGTAPASLAGVVVLSNAELMPYIVLLQLLKPGARVAVANLVLPQNMTNGAPAFGEIGISLHNVAFNQVWREYGVPTVSSSCGPTSSKRIDFQLGYQKMMPTLLPALSGSSILQLYSSIYGEITAHPIQAILDDDIAGMIGRFLEGLEVSDESLAIDLINEVGPIPGHYLGKKHTKKWWKKEQFVPKAADRLTYPEWVKTGKKSCIDYAKERMEEILSTHKVDPPLTRSQEEEIERILKEAREYYRRIWSSQIIPMRNFKQ</sequence>
<gene>
    <name evidence="4" type="ORF">ENG47_03125</name>
</gene>
<dbReference type="InterPro" id="IPR038601">
    <property type="entry name" value="MttB-like_sf"/>
</dbReference>
<evidence type="ECO:0008006" key="5">
    <source>
        <dbReference type="Google" id="ProtNLM"/>
    </source>
</evidence>
<accession>A0A7V0QR02</accession>
<evidence type="ECO:0000256" key="2">
    <source>
        <dbReference type="ARBA" id="ARBA00022603"/>
    </source>
</evidence>
<dbReference type="Pfam" id="PF06253">
    <property type="entry name" value="MTTB"/>
    <property type="match status" value="1"/>
</dbReference>
<dbReference type="InterPro" id="IPR010426">
    <property type="entry name" value="MTTB_MeTrfase"/>
</dbReference>
<comment type="similarity">
    <text evidence="1">Belongs to the trimethylamine methyltransferase family.</text>
</comment>
<organism evidence="4">
    <name type="scientific">Aerophobetes bacterium</name>
    <dbReference type="NCBI Taxonomy" id="2030807"/>
    <lineage>
        <taxon>Bacteria</taxon>
        <taxon>Candidatus Aerophobota</taxon>
    </lineage>
</organism>
<dbReference type="GO" id="GO:0032259">
    <property type="term" value="P:methylation"/>
    <property type="evidence" value="ECO:0007669"/>
    <property type="project" value="UniProtKB-KW"/>
</dbReference>
<dbReference type="GO" id="GO:0015948">
    <property type="term" value="P:methanogenesis"/>
    <property type="evidence" value="ECO:0007669"/>
    <property type="project" value="InterPro"/>
</dbReference>
<dbReference type="AlphaFoldDB" id="A0A7V0QR02"/>
<protein>
    <recommendedName>
        <fullName evidence="5">Trimethylamine methyltransferase</fullName>
    </recommendedName>
</protein>
<keyword evidence="3" id="KW-0808">Transferase</keyword>
<comment type="caution">
    <text evidence="4">The sequence shown here is derived from an EMBL/GenBank/DDBJ whole genome shotgun (WGS) entry which is preliminary data.</text>
</comment>
<dbReference type="Proteomes" id="UP000885660">
    <property type="component" value="Unassembled WGS sequence"/>
</dbReference>
<keyword evidence="2" id="KW-0489">Methyltransferase</keyword>
<evidence type="ECO:0000256" key="1">
    <source>
        <dbReference type="ARBA" id="ARBA00007137"/>
    </source>
</evidence>
<dbReference type="GO" id="GO:0008168">
    <property type="term" value="F:methyltransferase activity"/>
    <property type="evidence" value="ECO:0007669"/>
    <property type="project" value="UniProtKB-KW"/>
</dbReference>
<dbReference type="EMBL" id="DRBC01000187">
    <property type="protein sequence ID" value="HDN84735.1"/>
    <property type="molecule type" value="Genomic_DNA"/>
</dbReference>
<name>A0A7V0QR02_UNCAE</name>
<proteinExistence type="inferred from homology"/>
<dbReference type="Gene3D" id="3.20.20.480">
    <property type="entry name" value="Trimethylamine methyltransferase-like"/>
    <property type="match status" value="1"/>
</dbReference>
<evidence type="ECO:0000256" key="3">
    <source>
        <dbReference type="ARBA" id="ARBA00022679"/>
    </source>
</evidence>
<reference evidence="4" key="1">
    <citation type="journal article" date="2020" name="mSystems">
        <title>Genome- and Community-Level Interaction Insights into Carbon Utilization and Element Cycling Functions of Hydrothermarchaeota in Hydrothermal Sediment.</title>
        <authorList>
            <person name="Zhou Z."/>
            <person name="Liu Y."/>
            <person name="Xu W."/>
            <person name="Pan J."/>
            <person name="Luo Z.H."/>
            <person name="Li M."/>
        </authorList>
    </citation>
    <scope>NUCLEOTIDE SEQUENCE [LARGE SCALE GENOMIC DNA]</scope>
    <source>
        <strain evidence="4">HyVt-219</strain>
    </source>
</reference>